<evidence type="ECO:0000256" key="7">
    <source>
        <dbReference type="SAM" id="Phobius"/>
    </source>
</evidence>
<organism evidence="9">
    <name type="scientific">uncultured Thermomicrobiales bacterium</name>
    <dbReference type="NCBI Taxonomy" id="1645740"/>
    <lineage>
        <taxon>Bacteria</taxon>
        <taxon>Pseudomonadati</taxon>
        <taxon>Thermomicrobiota</taxon>
        <taxon>Thermomicrobia</taxon>
        <taxon>Thermomicrobiales</taxon>
        <taxon>environmental samples</taxon>
    </lineage>
</organism>
<keyword evidence="6" id="KW-0349">Heme</keyword>
<keyword evidence="3 6" id="KW-0812">Transmembrane</keyword>
<dbReference type="Gene3D" id="1.20.210.10">
    <property type="entry name" value="Cytochrome c oxidase-like, subunit I domain"/>
    <property type="match status" value="1"/>
</dbReference>
<evidence type="ECO:0000259" key="8">
    <source>
        <dbReference type="PROSITE" id="PS50855"/>
    </source>
</evidence>
<dbReference type="GO" id="GO:0020037">
    <property type="term" value="F:heme binding"/>
    <property type="evidence" value="ECO:0007669"/>
    <property type="project" value="InterPro"/>
</dbReference>
<keyword evidence="2 6" id="KW-0679">Respiratory chain</keyword>
<dbReference type="EMBL" id="CADCWE010000219">
    <property type="protein sequence ID" value="CAA9556258.1"/>
    <property type="molecule type" value="Genomic_DNA"/>
</dbReference>
<dbReference type="GO" id="GO:0016020">
    <property type="term" value="C:membrane"/>
    <property type="evidence" value="ECO:0007669"/>
    <property type="project" value="UniProtKB-SubCell"/>
</dbReference>
<evidence type="ECO:0000256" key="1">
    <source>
        <dbReference type="ARBA" id="ARBA00004141"/>
    </source>
</evidence>
<evidence type="ECO:0000313" key="9">
    <source>
        <dbReference type="EMBL" id="CAA9556258.1"/>
    </source>
</evidence>
<feature type="transmembrane region" description="Helical" evidence="7">
    <location>
        <begin position="170"/>
        <end position="196"/>
    </location>
</feature>
<evidence type="ECO:0000256" key="5">
    <source>
        <dbReference type="ARBA" id="ARBA00023136"/>
    </source>
</evidence>
<name>A0A6J4UU20_9BACT</name>
<dbReference type="GO" id="GO:0015990">
    <property type="term" value="P:electron transport coupled proton transport"/>
    <property type="evidence" value="ECO:0007669"/>
    <property type="project" value="TreeGrafter"/>
</dbReference>
<evidence type="ECO:0000256" key="4">
    <source>
        <dbReference type="ARBA" id="ARBA00022989"/>
    </source>
</evidence>
<keyword evidence="6" id="KW-0479">Metal-binding</keyword>
<keyword evidence="4 7" id="KW-1133">Transmembrane helix</keyword>
<reference evidence="9" key="1">
    <citation type="submission" date="2020-02" db="EMBL/GenBank/DDBJ databases">
        <authorList>
            <person name="Meier V. D."/>
        </authorList>
    </citation>
    <scope>NUCLEOTIDE SEQUENCE</scope>
    <source>
        <strain evidence="9">AVDCRST_MAG73</strain>
    </source>
</reference>
<keyword evidence="5 7" id="KW-0472">Membrane</keyword>
<dbReference type="SUPFAM" id="SSF81442">
    <property type="entry name" value="Cytochrome c oxidase subunit I-like"/>
    <property type="match status" value="1"/>
</dbReference>
<keyword evidence="9" id="KW-0560">Oxidoreductase</keyword>
<comment type="subcellular location">
    <subcellularLocation>
        <location evidence="1">Membrane</location>
        <topology evidence="1">Multi-pass membrane protein</topology>
    </subcellularLocation>
</comment>
<dbReference type="EC" id="1.9.3.1" evidence="9"/>
<dbReference type="GO" id="GO:0022904">
    <property type="term" value="P:respiratory electron transport chain"/>
    <property type="evidence" value="ECO:0007669"/>
    <property type="project" value="TreeGrafter"/>
</dbReference>
<feature type="transmembrane region" description="Helical" evidence="7">
    <location>
        <begin position="268"/>
        <end position="288"/>
    </location>
</feature>
<dbReference type="InterPro" id="IPR023615">
    <property type="entry name" value="Cyt_c_Oxase_su1_BS"/>
</dbReference>
<feature type="transmembrane region" description="Helical" evidence="7">
    <location>
        <begin position="208"/>
        <end position="234"/>
    </location>
</feature>
<protein>
    <submittedName>
        <fullName evidence="9">Cytochrome c oxidase polypeptide I</fullName>
        <ecNumber evidence="9">1.9.3.1</ecNumber>
    </submittedName>
</protein>
<gene>
    <name evidence="9" type="ORF">AVDCRST_MAG73-3306</name>
</gene>
<keyword evidence="6" id="KW-0408">Iron</keyword>
<feature type="transmembrane region" description="Helical" evidence="7">
    <location>
        <begin position="37"/>
        <end position="57"/>
    </location>
</feature>
<dbReference type="PANTHER" id="PTHR10422:SF18">
    <property type="entry name" value="CYTOCHROME C OXIDASE SUBUNIT 1"/>
    <property type="match status" value="1"/>
</dbReference>
<evidence type="ECO:0000256" key="6">
    <source>
        <dbReference type="RuleBase" id="RU000370"/>
    </source>
</evidence>
<dbReference type="AlphaFoldDB" id="A0A6J4UU20"/>
<dbReference type="InterPro" id="IPR023616">
    <property type="entry name" value="Cyt_c_oxase-like_su1_dom"/>
</dbReference>
<evidence type="ECO:0000256" key="2">
    <source>
        <dbReference type="ARBA" id="ARBA00022660"/>
    </source>
</evidence>
<dbReference type="InterPro" id="IPR036927">
    <property type="entry name" value="Cyt_c_oxase-like_su1_sf"/>
</dbReference>
<feature type="transmembrane region" description="Helical" evidence="7">
    <location>
        <begin position="77"/>
        <end position="104"/>
    </location>
</feature>
<feature type="domain" description="Cytochrome oxidase subunit I profile" evidence="8">
    <location>
        <begin position="18"/>
        <end position="380"/>
    </location>
</feature>
<sequence>MATIAQPQTIARPAVRTGAGRAIWSWLTTVDHKRIGVLYGVTAIAYLLIGGLEAMVIRTQLISPENDLVSAERYNQYFTMHGTTMIFLAIMPLSSAFFNFLVPLQIGARDVAFPRLNAFSFWAFFFGGAILSISWLANAAPNQGWYGYAPLTERMDGVTNAFSLGRNVDFWALGLQVLGVASLAASFNFIVTILNMRAPGMTLMRMPLFTWNAFIVSILIVMAFPAITVALILLSFDRFVGTHFYIPSIIENGVMVSTGGDPLLWQHLFWIFGHPEVYILILPAFGIVSEVIPVFSRKPLFGYAVMVYATSAIAFLGFGVWVHHMFTTGLGPTPNAVFASSTMLIAIPTGVKILNWTSTMWRGHLRFTTPMLFCVGLVSQ</sequence>
<dbReference type="PROSITE" id="PS50855">
    <property type="entry name" value="COX1"/>
    <property type="match status" value="1"/>
</dbReference>
<feature type="transmembrane region" description="Helical" evidence="7">
    <location>
        <begin position="300"/>
        <end position="324"/>
    </location>
</feature>
<accession>A0A6J4UU20</accession>
<comment type="similarity">
    <text evidence="6">Belongs to the heme-copper respiratory oxidase family.</text>
</comment>
<evidence type="ECO:0000256" key="3">
    <source>
        <dbReference type="ARBA" id="ARBA00022692"/>
    </source>
</evidence>
<feature type="transmembrane region" description="Helical" evidence="7">
    <location>
        <begin position="336"/>
        <end position="356"/>
    </location>
</feature>
<dbReference type="PROSITE" id="PS00077">
    <property type="entry name" value="COX1_CUB"/>
    <property type="match status" value="1"/>
</dbReference>
<proteinExistence type="inferred from homology"/>
<feature type="non-terminal residue" evidence="9">
    <location>
        <position position="380"/>
    </location>
</feature>
<dbReference type="GO" id="GO:0009060">
    <property type="term" value="P:aerobic respiration"/>
    <property type="evidence" value="ECO:0007669"/>
    <property type="project" value="InterPro"/>
</dbReference>
<dbReference type="Pfam" id="PF00115">
    <property type="entry name" value="COX1"/>
    <property type="match status" value="1"/>
</dbReference>
<dbReference type="InterPro" id="IPR000883">
    <property type="entry name" value="Cyt_C_Oxase_1"/>
</dbReference>
<feature type="transmembrane region" description="Helical" evidence="7">
    <location>
        <begin position="116"/>
        <end position="137"/>
    </location>
</feature>
<dbReference type="PRINTS" id="PR01165">
    <property type="entry name" value="CYCOXIDASEI"/>
</dbReference>
<keyword evidence="6" id="KW-0813">Transport</keyword>
<dbReference type="GO" id="GO:0004129">
    <property type="term" value="F:cytochrome-c oxidase activity"/>
    <property type="evidence" value="ECO:0007669"/>
    <property type="project" value="InterPro"/>
</dbReference>
<dbReference type="GO" id="GO:0016491">
    <property type="term" value="F:oxidoreductase activity"/>
    <property type="evidence" value="ECO:0007669"/>
    <property type="project" value="UniProtKB-KW"/>
</dbReference>
<dbReference type="PANTHER" id="PTHR10422">
    <property type="entry name" value="CYTOCHROME C OXIDASE SUBUNIT 1"/>
    <property type="match status" value="1"/>
</dbReference>
<keyword evidence="6" id="KW-0249">Electron transport</keyword>